<feature type="transmembrane region" description="Helical" evidence="1">
    <location>
        <begin position="247"/>
        <end position="264"/>
    </location>
</feature>
<gene>
    <name evidence="2" type="ORF">JCM21738_2872</name>
</gene>
<keyword evidence="1" id="KW-0472">Membrane</keyword>
<comment type="caution">
    <text evidence="2">The sequence shown here is derived from an EMBL/GenBank/DDBJ whole genome shotgun (WGS) entry which is preliminary data.</text>
</comment>
<feature type="transmembrane region" description="Helical" evidence="1">
    <location>
        <begin position="163"/>
        <end position="188"/>
    </location>
</feature>
<feature type="transmembrane region" description="Helical" evidence="1">
    <location>
        <begin position="46"/>
        <end position="66"/>
    </location>
</feature>
<reference evidence="2 3" key="1">
    <citation type="submission" date="2013-12" db="EMBL/GenBank/DDBJ databases">
        <title>NBRP : Genome information of microbial organism related human and environment.</title>
        <authorList>
            <person name="Hattori M."/>
            <person name="Oshima K."/>
            <person name="Inaba H."/>
            <person name="Suda W."/>
            <person name="Sakamoto M."/>
            <person name="Iino T."/>
            <person name="Kitahara M."/>
            <person name="Oshida Y."/>
            <person name="Iida T."/>
            <person name="Kudo T."/>
            <person name="Itoh T."/>
            <person name="Ahmed I."/>
            <person name="Ohkuma M."/>
        </authorList>
    </citation>
    <scope>NUCLEOTIDE SEQUENCE [LARGE SCALE GENOMIC DNA]</scope>
    <source>
        <strain evidence="2 3">JCM 21738</strain>
    </source>
</reference>
<keyword evidence="1" id="KW-1133">Transmembrane helix</keyword>
<keyword evidence="3" id="KW-1185">Reference proteome</keyword>
<feature type="transmembrane region" description="Helical" evidence="1">
    <location>
        <begin position="223"/>
        <end position="241"/>
    </location>
</feature>
<name>W4RNL8_9BACI</name>
<proteinExistence type="predicted"/>
<evidence type="ECO:0000313" key="2">
    <source>
        <dbReference type="EMBL" id="GAE46015.1"/>
    </source>
</evidence>
<evidence type="ECO:0000256" key="1">
    <source>
        <dbReference type="SAM" id="Phobius"/>
    </source>
</evidence>
<organism evidence="2 3">
    <name type="scientific">Mesobacillus boroniphilus JCM 21738</name>
    <dbReference type="NCBI Taxonomy" id="1294265"/>
    <lineage>
        <taxon>Bacteria</taxon>
        <taxon>Bacillati</taxon>
        <taxon>Bacillota</taxon>
        <taxon>Bacilli</taxon>
        <taxon>Bacillales</taxon>
        <taxon>Bacillaceae</taxon>
        <taxon>Mesobacillus</taxon>
    </lineage>
</organism>
<evidence type="ECO:0000313" key="3">
    <source>
        <dbReference type="Proteomes" id="UP000018949"/>
    </source>
</evidence>
<dbReference type="Pfam" id="PF06691">
    <property type="entry name" value="DUF1189"/>
    <property type="match status" value="1"/>
</dbReference>
<dbReference type="AlphaFoldDB" id="W4RNL8"/>
<dbReference type="InterPro" id="IPR009574">
    <property type="entry name" value="DUF1189"/>
</dbReference>
<keyword evidence="1" id="KW-0812">Transmembrane</keyword>
<sequence length="275" mass="29990">MRKAKIGECNSIKGRVFMNISTQIAKSIYSPKFIADTRFHGIGKTILFVFMLTLISILPVVYYMFVGISGAVGSVKQSIKTDLPSFTIGEGVLQSDIKAPITIKNGSFTLIFDPTGAIDESELTGMDANVAMLQKEIVLAAGGETNAVPYTLFTSESMTKDDIISLINTAESSLPVLLGILFIVIYVFSSGMKFIEVSLLALFGLLLKNLAGRKLQYRHLWRMAAYSSTLPTIFFAIMASLQTTVPYSFSVNSFVASMMLLLAIKEIPSKISTES</sequence>
<accession>W4RNL8</accession>
<dbReference type="EMBL" id="BAUW01000034">
    <property type="protein sequence ID" value="GAE46015.1"/>
    <property type="molecule type" value="Genomic_DNA"/>
</dbReference>
<protein>
    <submittedName>
        <fullName evidence="2">Membrane protein</fullName>
    </submittedName>
</protein>
<dbReference type="eggNOG" id="COG5521">
    <property type="taxonomic scope" value="Bacteria"/>
</dbReference>
<dbReference type="Proteomes" id="UP000018949">
    <property type="component" value="Unassembled WGS sequence"/>
</dbReference>